<accession>A0ACC3NXG7</accession>
<reference evidence="1" key="1">
    <citation type="submission" date="2023-07" db="EMBL/GenBank/DDBJ databases">
        <title>Black Yeasts Isolated from many extreme environments.</title>
        <authorList>
            <person name="Coleine C."/>
            <person name="Stajich J.E."/>
            <person name="Selbmann L."/>
        </authorList>
    </citation>
    <scope>NUCLEOTIDE SEQUENCE</scope>
    <source>
        <strain evidence="1">CCFEE 5714</strain>
    </source>
</reference>
<name>A0ACC3NXG7_9PEZI</name>
<proteinExistence type="predicted"/>
<evidence type="ECO:0000313" key="2">
    <source>
        <dbReference type="Proteomes" id="UP001281147"/>
    </source>
</evidence>
<evidence type="ECO:0000313" key="1">
    <source>
        <dbReference type="EMBL" id="KAK3723948.1"/>
    </source>
</evidence>
<comment type="caution">
    <text evidence="1">The sequence shown here is derived from an EMBL/GenBank/DDBJ whole genome shotgun (WGS) entry which is preliminary data.</text>
</comment>
<organism evidence="1 2">
    <name type="scientific">Vermiconidia calcicola</name>
    <dbReference type="NCBI Taxonomy" id="1690605"/>
    <lineage>
        <taxon>Eukaryota</taxon>
        <taxon>Fungi</taxon>
        <taxon>Dikarya</taxon>
        <taxon>Ascomycota</taxon>
        <taxon>Pezizomycotina</taxon>
        <taxon>Dothideomycetes</taxon>
        <taxon>Dothideomycetidae</taxon>
        <taxon>Mycosphaerellales</taxon>
        <taxon>Extremaceae</taxon>
        <taxon>Vermiconidia</taxon>
    </lineage>
</organism>
<gene>
    <name evidence="1" type="ORF">LTR37_001432</name>
</gene>
<dbReference type="Proteomes" id="UP001281147">
    <property type="component" value="Unassembled WGS sequence"/>
</dbReference>
<dbReference type="EMBL" id="JAUTXU010000007">
    <property type="protein sequence ID" value="KAK3723948.1"/>
    <property type="molecule type" value="Genomic_DNA"/>
</dbReference>
<keyword evidence="2" id="KW-1185">Reference proteome</keyword>
<sequence>MDYPKGSRFAVSTTDNRQAGLWIASLLSLIYSIVILCARLVVKWGNLGLDDIALAGAYVLSLAHWTITYTALSDGLGKAPGLLDNGAISKIGQLIFTSRILFLTSLGLTKCTVILFVQQLFTKAHQRAWILCLIGGVVVAAWTLIAPAAISIGCHPAQSASTDAQTICPSEIYRWRIIAAIDCVLEVSLVASASYLISDIQINRKKKIMVMLAFAFRIGYGPHPPLGADVDIDLYSNALLMIAFLLSYTSALTDHSRPSIGITRSLVWQETLVAYALISATIPVLKGFLGGFDTTDLVQIDQSNSGIRSYRSAFATHGASSAIDTATRGGDYDAGSKRSDQVRLRPEAQGTATSIWHNDDSPSRRGSEDFIIHKTVEWEVRDNPTS</sequence>
<protein>
    <submittedName>
        <fullName evidence="1">Uncharacterized protein</fullName>
    </submittedName>
</protein>